<gene>
    <name evidence="4" type="ORF">FHS33_006850</name>
</gene>
<dbReference type="PANTHER" id="PTHR10948">
    <property type="entry name" value="TRANSPOSASE"/>
    <property type="match status" value="1"/>
</dbReference>
<evidence type="ECO:0000256" key="1">
    <source>
        <dbReference type="ARBA" id="ARBA00002190"/>
    </source>
</evidence>
<dbReference type="InterPro" id="IPR051917">
    <property type="entry name" value="Transposase-Integrase"/>
</dbReference>
<dbReference type="EMBL" id="JACJIE010000035">
    <property type="protein sequence ID" value="MBA8948377.1"/>
    <property type="molecule type" value="Genomic_DNA"/>
</dbReference>
<reference evidence="4 5" key="1">
    <citation type="submission" date="2020-08" db="EMBL/GenBank/DDBJ databases">
        <title>Genomic Encyclopedia of Type Strains, Phase III (KMG-III): the genomes of soil and plant-associated and newly described type strains.</title>
        <authorList>
            <person name="Whitman W."/>
        </authorList>
    </citation>
    <scope>NUCLEOTIDE SEQUENCE [LARGE SCALE GENOMIC DNA]</scope>
    <source>
        <strain evidence="4 5">CECT 3271</strain>
    </source>
</reference>
<comment type="caution">
    <text evidence="4">The sequence shown here is derived from an EMBL/GenBank/DDBJ whole genome shotgun (WGS) entry which is preliminary data.</text>
</comment>
<dbReference type="PANTHER" id="PTHR10948:SF23">
    <property type="entry name" value="TRANSPOSASE INSI FOR INSERTION SEQUENCE ELEMENT IS30A-RELATED"/>
    <property type="match status" value="1"/>
</dbReference>
<protein>
    <submittedName>
        <fullName evidence="4">IS30 family transposase</fullName>
    </submittedName>
</protein>
<dbReference type="AlphaFoldDB" id="A0AA40VJX4"/>
<accession>A0AA40VJX4</accession>
<comment type="similarity">
    <text evidence="2">Belongs to the transposase IS30 family.</text>
</comment>
<evidence type="ECO:0000313" key="4">
    <source>
        <dbReference type="EMBL" id="MBA8948377.1"/>
    </source>
</evidence>
<dbReference type="Proteomes" id="UP000530412">
    <property type="component" value="Unassembled WGS sequence"/>
</dbReference>
<dbReference type="PROSITE" id="PS50994">
    <property type="entry name" value="INTEGRASE"/>
    <property type="match status" value="1"/>
</dbReference>
<dbReference type="SUPFAM" id="SSF53098">
    <property type="entry name" value="Ribonuclease H-like"/>
    <property type="match status" value="1"/>
</dbReference>
<evidence type="ECO:0000259" key="3">
    <source>
        <dbReference type="PROSITE" id="PS50994"/>
    </source>
</evidence>
<dbReference type="GO" id="GO:0005829">
    <property type="term" value="C:cytosol"/>
    <property type="evidence" value="ECO:0007669"/>
    <property type="project" value="TreeGrafter"/>
</dbReference>
<dbReference type="GO" id="GO:0015074">
    <property type="term" value="P:DNA integration"/>
    <property type="evidence" value="ECO:0007669"/>
    <property type="project" value="InterPro"/>
</dbReference>
<dbReference type="PROSITE" id="PS01043">
    <property type="entry name" value="TRANSPOSASE_IS30"/>
    <property type="match status" value="1"/>
</dbReference>
<dbReference type="GO" id="GO:0003677">
    <property type="term" value="F:DNA binding"/>
    <property type="evidence" value="ECO:0007669"/>
    <property type="project" value="InterPro"/>
</dbReference>
<evidence type="ECO:0000313" key="5">
    <source>
        <dbReference type="Proteomes" id="UP000530412"/>
    </source>
</evidence>
<dbReference type="GO" id="GO:0004803">
    <property type="term" value="F:transposase activity"/>
    <property type="evidence" value="ECO:0007669"/>
    <property type="project" value="InterPro"/>
</dbReference>
<dbReference type="InterPro" id="IPR053392">
    <property type="entry name" value="Transposase_IS30-like"/>
</dbReference>
<evidence type="ECO:0000256" key="2">
    <source>
        <dbReference type="ARBA" id="ARBA00006363"/>
    </source>
</evidence>
<organism evidence="4 5">
    <name type="scientific">Streptomyces calvus</name>
    <dbReference type="NCBI Taxonomy" id="67282"/>
    <lineage>
        <taxon>Bacteria</taxon>
        <taxon>Bacillati</taxon>
        <taxon>Actinomycetota</taxon>
        <taxon>Actinomycetes</taxon>
        <taxon>Kitasatosporales</taxon>
        <taxon>Streptomycetaceae</taxon>
        <taxon>Streptomyces</taxon>
    </lineage>
</organism>
<feature type="domain" description="Integrase catalytic" evidence="3">
    <location>
        <begin position="1"/>
        <end position="130"/>
    </location>
</feature>
<dbReference type="GO" id="GO:0006313">
    <property type="term" value="P:DNA transposition"/>
    <property type="evidence" value="ECO:0007669"/>
    <property type="project" value="InterPro"/>
</dbReference>
<sequence>MERSTRYTLLVHLPHGHSPGAMQTALLEAFRGLPAALKRSLTWDQGAEMAHHHAFSKASGMPVYFCDPHSPWQRGSNENTNGLLRQYFPKGANLSKYSREDLDAVAAELNARPRKALGWAGPAERFSELLKNDPNTPCVATIC</sequence>
<proteinExistence type="inferred from homology"/>
<name>A0AA40VJX4_9ACTN</name>
<dbReference type="NCBIfam" id="NF033563">
    <property type="entry name" value="transpos_IS30"/>
    <property type="match status" value="1"/>
</dbReference>
<dbReference type="InterPro" id="IPR001584">
    <property type="entry name" value="Integrase_cat-core"/>
</dbReference>
<dbReference type="InterPro" id="IPR036397">
    <property type="entry name" value="RNaseH_sf"/>
</dbReference>
<comment type="function">
    <text evidence="1">Required for the transposition of the insertion element.</text>
</comment>
<dbReference type="InterPro" id="IPR012337">
    <property type="entry name" value="RNaseH-like_sf"/>
</dbReference>
<dbReference type="InterPro" id="IPR001598">
    <property type="entry name" value="Transposase_IS30_CS"/>
</dbReference>
<dbReference type="Gene3D" id="3.30.420.10">
    <property type="entry name" value="Ribonuclease H-like superfamily/Ribonuclease H"/>
    <property type="match status" value="1"/>
</dbReference>